<accession>A0A1U7LU87</accession>
<keyword evidence="3" id="KW-1185">Reference proteome</keyword>
<comment type="caution">
    <text evidence="2">The sequence shown here is derived from an EMBL/GenBank/DDBJ whole genome shotgun (WGS) entry which is preliminary data.</text>
</comment>
<proteinExistence type="predicted"/>
<evidence type="ECO:0000313" key="3">
    <source>
        <dbReference type="Proteomes" id="UP000186594"/>
    </source>
</evidence>
<feature type="region of interest" description="Disordered" evidence="1">
    <location>
        <begin position="1"/>
        <end position="83"/>
    </location>
</feature>
<name>A0A1U7LU87_NEOID</name>
<protein>
    <submittedName>
        <fullName evidence="2">Uncharacterized protein</fullName>
    </submittedName>
</protein>
<evidence type="ECO:0000256" key="1">
    <source>
        <dbReference type="SAM" id="MobiDB-lite"/>
    </source>
</evidence>
<dbReference type="Proteomes" id="UP000186594">
    <property type="component" value="Unassembled WGS sequence"/>
</dbReference>
<feature type="compositionally biased region" description="Polar residues" evidence="1">
    <location>
        <begin position="62"/>
        <end position="74"/>
    </location>
</feature>
<gene>
    <name evidence="2" type="ORF">NEOLI_000488</name>
</gene>
<sequence>MSSPPHHLHSPSTAKTIQPTSILKVKTTDASTIQSDLPAHPSSPPTLCNVIHPKIQHPQTPPRSSDNSVVLTKTSRPRSSSRGLRLGEKYILVVNEHGCKRTIKQVTPVHGRDYTEAEMDAVMANIRENYARLHRYNKRVRKTCIHQTMNNTMPLDSAVPQSYWENSERMHQRRNDGTMAMLGQFFGL</sequence>
<organism evidence="2 3">
    <name type="scientific">Neolecta irregularis (strain DAH-3)</name>
    <dbReference type="NCBI Taxonomy" id="1198029"/>
    <lineage>
        <taxon>Eukaryota</taxon>
        <taxon>Fungi</taxon>
        <taxon>Dikarya</taxon>
        <taxon>Ascomycota</taxon>
        <taxon>Taphrinomycotina</taxon>
        <taxon>Neolectales</taxon>
        <taxon>Neolectaceae</taxon>
        <taxon>Neolecta</taxon>
    </lineage>
</organism>
<dbReference type="AlphaFoldDB" id="A0A1U7LU87"/>
<reference evidence="2 3" key="1">
    <citation type="submission" date="2016-04" db="EMBL/GenBank/DDBJ databases">
        <title>Evolutionary innovation and constraint leading to complex multicellularity in the Ascomycota.</title>
        <authorList>
            <person name="Cisse O."/>
            <person name="Nguyen A."/>
            <person name="Hewitt D.A."/>
            <person name="Jedd G."/>
            <person name="Stajich J.E."/>
        </authorList>
    </citation>
    <scope>NUCLEOTIDE SEQUENCE [LARGE SCALE GENOMIC DNA]</scope>
    <source>
        <strain evidence="2 3">DAH-3</strain>
    </source>
</reference>
<dbReference type="EMBL" id="LXFE01000243">
    <property type="protein sequence ID" value="OLL26081.1"/>
    <property type="molecule type" value="Genomic_DNA"/>
</dbReference>
<evidence type="ECO:0000313" key="2">
    <source>
        <dbReference type="EMBL" id="OLL26081.1"/>
    </source>
</evidence>